<dbReference type="EMBL" id="JBHSSA010000035">
    <property type="protein sequence ID" value="MFC6253738.1"/>
    <property type="molecule type" value="Genomic_DNA"/>
</dbReference>
<dbReference type="SUPFAM" id="SSF52016">
    <property type="entry name" value="LeuD/IlvD-like"/>
    <property type="match status" value="1"/>
</dbReference>
<dbReference type="PANTHER" id="PTHR43345:SF2">
    <property type="entry name" value="3-ISOPROPYLMALATE DEHYDRATASE SMALL SUBUNIT 1"/>
    <property type="match status" value="1"/>
</dbReference>
<proteinExistence type="inferred from homology"/>
<dbReference type="Proteomes" id="UP001596190">
    <property type="component" value="Unassembled WGS sequence"/>
</dbReference>
<dbReference type="Pfam" id="PF00694">
    <property type="entry name" value="Aconitase_C"/>
    <property type="match status" value="1"/>
</dbReference>
<evidence type="ECO:0000313" key="5">
    <source>
        <dbReference type="EMBL" id="MFC6253738.1"/>
    </source>
</evidence>
<comment type="similarity">
    <text evidence="1 3">Belongs to the LeuD family. LeuD type 2 subfamily.</text>
</comment>
<dbReference type="EC" id="4.2.1.33" evidence="3"/>
<sequence length="167" mass="18081">MKTTIEGKIIVLGNNIDTDQIYPGRYLELTDPVEIGKHCLEGVDKNIGKNFPKGGIVVAGTNYGCGSSREHAVITMLHMGASAVIADSFARIFYRNAVNLSLVPVICKGISQHVKDGDDLKIDLDKGVVKDLTTGEEFKSEKITGQPLKILDAGGIKPYMRHKLGVD</sequence>
<protein>
    <recommendedName>
        <fullName evidence="3">3-isopropylmalate dehydratase small subunit</fullName>
        <ecNumber evidence="3">4.2.1.33</ecNumber>
    </recommendedName>
    <alternativeName>
        <fullName evidence="3">Alpha-IPM isomerase</fullName>
        <shortName evidence="3">IPMI</shortName>
    </alternativeName>
    <alternativeName>
        <fullName evidence="3">Isopropylmalate isomerase</fullName>
    </alternativeName>
</protein>
<dbReference type="InterPro" id="IPR050075">
    <property type="entry name" value="LeuD"/>
</dbReference>
<reference evidence="6" key="1">
    <citation type="journal article" date="2019" name="Int. J. Syst. Evol. Microbiol.">
        <title>The Global Catalogue of Microorganisms (GCM) 10K type strain sequencing project: providing services to taxonomists for standard genome sequencing and annotation.</title>
        <authorList>
            <consortium name="The Broad Institute Genomics Platform"/>
            <consortium name="The Broad Institute Genome Sequencing Center for Infectious Disease"/>
            <person name="Wu L."/>
            <person name="Ma J."/>
        </authorList>
    </citation>
    <scope>NUCLEOTIDE SEQUENCE [LARGE SCALE GENOMIC DNA]</scope>
    <source>
        <strain evidence="6">CCM 8950</strain>
    </source>
</reference>
<evidence type="ECO:0000313" key="6">
    <source>
        <dbReference type="Proteomes" id="UP001596190"/>
    </source>
</evidence>
<accession>A0ABW1T7X3</accession>
<comment type="function">
    <text evidence="3">Catalyzes the isomerization between 2-isopropylmalate and 3-isopropylmalate, via the formation of 2-isopropylmaleate.</text>
</comment>
<comment type="pathway">
    <text evidence="3">Amino-acid biosynthesis; L-leucine biosynthesis; L-leucine from 3-methyl-2-oxobutanoate: step 2/4.</text>
</comment>
<keyword evidence="3" id="KW-0432">Leucine biosynthesis</keyword>
<organism evidence="5 6">
    <name type="scientific">Secundilactobacillus hailunensis</name>
    <dbReference type="NCBI Taxonomy" id="2559923"/>
    <lineage>
        <taxon>Bacteria</taxon>
        <taxon>Bacillati</taxon>
        <taxon>Bacillota</taxon>
        <taxon>Bacilli</taxon>
        <taxon>Lactobacillales</taxon>
        <taxon>Lactobacillaceae</taxon>
        <taxon>Secundilactobacillus</taxon>
    </lineage>
</organism>
<dbReference type="InterPro" id="IPR033940">
    <property type="entry name" value="IPMI_Swivel"/>
</dbReference>
<comment type="caution">
    <text evidence="5">The sequence shown here is derived from an EMBL/GenBank/DDBJ whole genome shotgun (WGS) entry which is preliminary data.</text>
</comment>
<comment type="catalytic activity">
    <reaction evidence="3">
        <text>(2R,3S)-3-isopropylmalate = (2S)-2-isopropylmalate</text>
        <dbReference type="Rhea" id="RHEA:32287"/>
        <dbReference type="ChEBI" id="CHEBI:1178"/>
        <dbReference type="ChEBI" id="CHEBI:35121"/>
        <dbReference type="EC" id="4.2.1.33"/>
    </reaction>
</comment>
<gene>
    <name evidence="3" type="primary">leuD</name>
    <name evidence="5" type="ORF">ACFP1H_03960</name>
</gene>
<evidence type="ECO:0000256" key="2">
    <source>
        <dbReference type="ARBA" id="ARBA00023239"/>
    </source>
</evidence>
<feature type="domain" description="Aconitase A/isopropylmalate dehydratase small subunit swivel" evidence="4">
    <location>
        <begin position="56"/>
        <end position="105"/>
    </location>
</feature>
<dbReference type="Gene3D" id="3.20.19.10">
    <property type="entry name" value="Aconitase, domain 4"/>
    <property type="match status" value="1"/>
</dbReference>
<keyword evidence="6" id="KW-1185">Reference proteome</keyword>
<keyword evidence="3" id="KW-0100">Branched-chain amino acid biosynthesis</keyword>
<dbReference type="RefSeq" id="WP_137630199.1">
    <property type="nucleotide sequence ID" value="NZ_BJDO01000005.1"/>
</dbReference>
<comment type="subunit">
    <text evidence="3">Heterodimer of LeuC and LeuD.</text>
</comment>
<evidence type="ECO:0000256" key="3">
    <source>
        <dbReference type="HAMAP-Rule" id="MF_01032"/>
    </source>
</evidence>
<dbReference type="PANTHER" id="PTHR43345">
    <property type="entry name" value="3-ISOPROPYLMALATE DEHYDRATASE SMALL SUBUNIT 2-RELATED-RELATED"/>
    <property type="match status" value="1"/>
</dbReference>
<dbReference type="InterPro" id="IPR011827">
    <property type="entry name" value="LeuD_type2/HacB/DmdB"/>
</dbReference>
<dbReference type="InterPro" id="IPR015928">
    <property type="entry name" value="Aconitase/3IPM_dehydase_swvl"/>
</dbReference>
<keyword evidence="2 3" id="KW-0456">Lyase</keyword>
<dbReference type="InterPro" id="IPR000573">
    <property type="entry name" value="AconitaseA/IPMdHydase_ssu_swvl"/>
</dbReference>
<keyword evidence="3" id="KW-0028">Amino-acid biosynthesis</keyword>
<evidence type="ECO:0000259" key="4">
    <source>
        <dbReference type="Pfam" id="PF00694"/>
    </source>
</evidence>
<dbReference type="NCBIfam" id="TIGR02087">
    <property type="entry name" value="LEUD_arch"/>
    <property type="match status" value="1"/>
</dbReference>
<dbReference type="HAMAP" id="MF_01032">
    <property type="entry name" value="LeuD_type2"/>
    <property type="match status" value="1"/>
</dbReference>
<name>A0ABW1T7X3_9LACO</name>
<dbReference type="CDD" id="cd01577">
    <property type="entry name" value="IPMI_Swivel"/>
    <property type="match status" value="1"/>
</dbReference>
<evidence type="ECO:0000256" key="1">
    <source>
        <dbReference type="ARBA" id="ARBA00009869"/>
    </source>
</evidence>